<protein>
    <submittedName>
        <fullName evidence="6">ShKT domain-containing protein</fullName>
    </submittedName>
</protein>
<keyword evidence="3" id="KW-0472">Membrane</keyword>
<dbReference type="AlphaFoldDB" id="A0A1I7WLC4"/>
<evidence type="ECO:0000256" key="1">
    <source>
        <dbReference type="PROSITE-ProRule" id="PRU01005"/>
    </source>
</evidence>
<dbReference type="SMART" id="SM00254">
    <property type="entry name" value="ShKT"/>
    <property type="match status" value="2"/>
</dbReference>
<keyword evidence="5" id="KW-1185">Reference proteome</keyword>
<organism evidence="5 6">
    <name type="scientific">Heterorhabditis bacteriophora</name>
    <name type="common">Entomopathogenic nematode worm</name>
    <dbReference type="NCBI Taxonomy" id="37862"/>
    <lineage>
        <taxon>Eukaryota</taxon>
        <taxon>Metazoa</taxon>
        <taxon>Ecdysozoa</taxon>
        <taxon>Nematoda</taxon>
        <taxon>Chromadorea</taxon>
        <taxon>Rhabditida</taxon>
        <taxon>Rhabditina</taxon>
        <taxon>Rhabditomorpha</taxon>
        <taxon>Strongyloidea</taxon>
        <taxon>Heterorhabditidae</taxon>
        <taxon>Heterorhabditis</taxon>
    </lineage>
</organism>
<dbReference type="InterPro" id="IPR003582">
    <property type="entry name" value="ShKT_dom"/>
</dbReference>
<keyword evidence="3" id="KW-0812">Transmembrane</keyword>
<feature type="region of interest" description="Disordered" evidence="2">
    <location>
        <begin position="486"/>
        <end position="506"/>
    </location>
</feature>
<proteinExistence type="predicted"/>
<comment type="caution">
    <text evidence="1">Lacks conserved residue(s) required for the propagation of feature annotation.</text>
</comment>
<accession>A0A1I7WLC4</accession>
<name>A0A1I7WLC4_HETBA</name>
<feature type="region of interest" description="Disordered" evidence="2">
    <location>
        <begin position="444"/>
        <end position="469"/>
    </location>
</feature>
<feature type="transmembrane region" description="Helical" evidence="3">
    <location>
        <begin position="6"/>
        <end position="25"/>
    </location>
</feature>
<dbReference type="Pfam" id="PF01549">
    <property type="entry name" value="ShK"/>
    <property type="match status" value="2"/>
</dbReference>
<keyword evidence="1" id="KW-1015">Disulfide bond</keyword>
<dbReference type="PROSITE" id="PS51670">
    <property type="entry name" value="SHKT"/>
    <property type="match status" value="1"/>
</dbReference>
<feature type="domain" description="ShKT" evidence="4">
    <location>
        <begin position="369"/>
        <end position="403"/>
    </location>
</feature>
<dbReference type="WBParaSite" id="Hba_05941">
    <property type="protein sequence ID" value="Hba_05941"/>
    <property type="gene ID" value="Hba_05941"/>
</dbReference>
<feature type="disulfide bond" evidence="1">
    <location>
        <begin position="369"/>
        <end position="403"/>
    </location>
</feature>
<dbReference type="Proteomes" id="UP000095283">
    <property type="component" value="Unplaced"/>
</dbReference>
<keyword evidence="3" id="KW-1133">Transmembrane helix</keyword>
<evidence type="ECO:0000259" key="4">
    <source>
        <dbReference type="PROSITE" id="PS51670"/>
    </source>
</evidence>
<evidence type="ECO:0000313" key="5">
    <source>
        <dbReference type="Proteomes" id="UP000095283"/>
    </source>
</evidence>
<dbReference type="PANTHER" id="PTHR21724">
    <property type="entry name" value="SHKT DOMAIN-CONTAINING PROTEIN"/>
    <property type="match status" value="1"/>
</dbReference>
<sequence>MSGFYWITYVLSMITIILIFTSIVHTRTAPPNIYRWISDNSYIFQFEDGKLLTFLDEKDGLSCTECIGIASGLIPKVACAVMHPSNQQEPKFGCFQGFFKILIFPFTLSNNKMLIIAILVPHICIEEFTLRYSNFFHSSRREISQDPALLNREEISSSPERNGFLDINPVIDLTQDNTKISLPNDVLDQLKKSSSQDRELLLSDLERKINIQVDQAKFFKNRKFKDEVETQISTSKVKVARDSIDGFEDITDPSMMNHEDISTLLFEDNNTPLPTELFIKSLEPESLINEENSQLIPDELSLKKELSNPSANNTSIKKDFVEKRKVSEITDDKMNIVVNKRRKLPSFFGTTTKATTTTTLPTTTTPKKCEDTHALCCFWAIAGECESNPFWMRINCAKTCGTCSCPLRNADECVSRGINCTLPTSTVRIITSSTSLSPLLRLSSVSDRPTSKTKPRPTRPFTPPLNGFRRTQSTARTVSKKIFDTTSTTKPMTSTPISSTTTTTSTVSTTTTTTTTLDPCQDLNPHCPFWASLGECEMYCFIIYFLV</sequence>
<evidence type="ECO:0000256" key="2">
    <source>
        <dbReference type="SAM" id="MobiDB-lite"/>
    </source>
</evidence>
<evidence type="ECO:0000256" key="3">
    <source>
        <dbReference type="SAM" id="Phobius"/>
    </source>
</evidence>
<evidence type="ECO:0000313" key="6">
    <source>
        <dbReference type="WBParaSite" id="Hba_05941"/>
    </source>
</evidence>
<dbReference type="PANTHER" id="PTHR21724:SF109">
    <property type="entry name" value="SHKT DOMAIN-CONTAINING PROTEIN"/>
    <property type="match status" value="1"/>
</dbReference>
<reference evidence="6" key="1">
    <citation type="submission" date="2016-11" db="UniProtKB">
        <authorList>
            <consortium name="WormBaseParasite"/>
        </authorList>
    </citation>
    <scope>IDENTIFICATION</scope>
</reference>